<dbReference type="AlphaFoldDB" id="A0A7M1B7C2"/>
<dbReference type="CDD" id="cd07197">
    <property type="entry name" value="nitrilase"/>
    <property type="match status" value="1"/>
</dbReference>
<dbReference type="RefSeq" id="WP_193111652.1">
    <property type="nucleotide sequence ID" value="NZ_CP041406.1"/>
</dbReference>
<keyword evidence="4" id="KW-1185">Reference proteome</keyword>
<evidence type="ECO:0000313" key="3">
    <source>
        <dbReference type="EMBL" id="QOP45406.1"/>
    </source>
</evidence>
<keyword evidence="1 3" id="KW-0378">Hydrolase</keyword>
<accession>A0A7M1B7C2</accession>
<dbReference type="GO" id="GO:0033388">
    <property type="term" value="P:putrescine biosynthetic process from arginine"/>
    <property type="evidence" value="ECO:0007669"/>
    <property type="project" value="TreeGrafter"/>
</dbReference>
<dbReference type="Proteomes" id="UP000593580">
    <property type="component" value="Chromosome"/>
</dbReference>
<feature type="domain" description="CN hydrolase" evidence="2">
    <location>
        <begin position="1"/>
        <end position="248"/>
    </location>
</feature>
<proteinExistence type="predicted"/>
<reference evidence="3 4" key="1">
    <citation type="submission" date="2019-07" db="EMBL/GenBank/DDBJ databases">
        <title>Sulfurimonas paralvinellae sp. nov., a novel mesophilic, hydrogen- and sulfur-oxidizing chemolithoautotroph within the Epsilonproteo- bacteria isolated from a deep-sea hydrothermal vent polychaete nest, reclassification of Thiomicrospira denitrificans as Sulfurimonas denitrificans comb. nov. and emended description of the genus Sulfurimonas.</title>
        <authorList>
            <person name="Wang S."/>
            <person name="Jiang L."/>
            <person name="Shao Z."/>
        </authorList>
    </citation>
    <scope>NUCLEOTIDE SEQUENCE [LARGE SCALE GENOMIC DNA]</scope>
    <source>
        <strain evidence="3 4">GO25</strain>
    </source>
</reference>
<dbReference type="EMBL" id="CP041406">
    <property type="protein sequence ID" value="QOP45406.1"/>
    <property type="molecule type" value="Genomic_DNA"/>
</dbReference>
<dbReference type="InterPro" id="IPR050345">
    <property type="entry name" value="Aliph_Amidase/BUP"/>
</dbReference>
<dbReference type="Pfam" id="PF00795">
    <property type="entry name" value="CN_hydrolase"/>
    <property type="match status" value="1"/>
</dbReference>
<dbReference type="PANTHER" id="PTHR43674:SF2">
    <property type="entry name" value="BETA-UREIDOPROPIONASE"/>
    <property type="match status" value="1"/>
</dbReference>
<protein>
    <submittedName>
        <fullName evidence="3">Carbon-nitrogen hydrolase family protein</fullName>
    </submittedName>
</protein>
<dbReference type="InterPro" id="IPR003010">
    <property type="entry name" value="C-N_Hydrolase"/>
</dbReference>
<organism evidence="3 4">
    <name type="scientific">Sulfurimonas paralvinellae</name>
    <dbReference type="NCBI Taxonomy" id="317658"/>
    <lineage>
        <taxon>Bacteria</taxon>
        <taxon>Pseudomonadati</taxon>
        <taxon>Campylobacterota</taxon>
        <taxon>Epsilonproteobacteria</taxon>
        <taxon>Campylobacterales</taxon>
        <taxon>Sulfurimonadaceae</taxon>
        <taxon>Sulfurimonas</taxon>
    </lineage>
</organism>
<dbReference type="InterPro" id="IPR036526">
    <property type="entry name" value="C-N_Hydrolase_sf"/>
</dbReference>
<evidence type="ECO:0000313" key="4">
    <source>
        <dbReference type="Proteomes" id="UP000593580"/>
    </source>
</evidence>
<evidence type="ECO:0000259" key="2">
    <source>
        <dbReference type="PROSITE" id="PS50263"/>
    </source>
</evidence>
<evidence type="ECO:0000256" key="1">
    <source>
        <dbReference type="ARBA" id="ARBA00022801"/>
    </source>
</evidence>
<dbReference type="SUPFAM" id="SSF56317">
    <property type="entry name" value="Carbon-nitrogen hydrolase"/>
    <property type="match status" value="1"/>
</dbReference>
<dbReference type="Gene3D" id="3.60.110.10">
    <property type="entry name" value="Carbon-nitrogen hydrolase"/>
    <property type="match status" value="1"/>
</dbReference>
<dbReference type="GO" id="GO:0050126">
    <property type="term" value="F:N-carbamoylputrescine amidase activity"/>
    <property type="evidence" value="ECO:0007669"/>
    <property type="project" value="TreeGrafter"/>
</dbReference>
<dbReference type="PANTHER" id="PTHR43674">
    <property type="entry name" value="NITRILASE C965.09-RELATED"/>
    <property type="match status" value="1"/>
</dbReference>
<name>A0A7M1B7C2_9BACT</name>
<gene>
    <name evidence="3" type="ORF">FM071_03580</name>
</gene>
<sequence length="264" mass="30414">MRAAVLQLSSQGMSSTKLYNYIRIASKKGVKALLLGEYILNPFFKELQSMSLSMIKEQASHQIKMLKELSSTYNMTIIAPLVIVKKKQVYKTIAKFSPASTAYYEQQILINYAHWNEEKFFANEIKPLQSPLVFKLDGFKFAVISGFELHFDAIFEKLDSKNIDCILVPSVSTFESYERWKALISARAFTHNCYILRANRIGEYKDNEYTWSFYGDSILVDPNGELLTHLGNTEELMIVDMQHSDVISSRRTWGFKEAINKRVL</sequence>
<dbReference type="KEGG" id="spal:FM071_03580"/>
<dbReference type="PROSITE" id="PS50263">
    <property type="entry name" value="CN_HYDROLASE"/>
    <property type="match status" value="1"/>
</dbReference>